<sequence length="162" mass="17578">MNSSVGRTPSMRLSRRRILSSLVCVIIALHSLSCLYCSTRRLSCSISELCLAQNSSSAISLLIDSAKTFSTALSTCFFGLSTDPGHSNGTNCRFELLSVSLASSCALLLQLLQVNKTEFSPTLSSREVCRPTSTLSTGKTNLDSLGRKENLFADCLKAELRW</sequence>
<reference evidence="1 2" key="1">
    <citation type="journal article" date="2023" name="Life. Sci Alliance">
        <title>Evolutionary insights into 3D genome organization and epigenetic landscape of Vigna mungo.</title>
        <authorList>
            <person name="Junaid A."/>
            <person name="Singh B."/>
            <person name="Bhatia S."/>
        </authorList>
    </citation>
    <scope>NUCLEOTIDE SEQUENCE [LARGE SCALE GENOMIC DNA]</scope>
    <source>
        <strain evidence="1">Urdbean</strain>
    </source>
</reference>
<organism evidence="1 2">
    <name type="scientific">Vigna mungo</name>
    <name type="common">Black gram</name>
    <name type="synonym">Phaseolus mungo</name>
    <dbReference type="NCBI Taxonomy" id="3915"/>
    <lineage>
        <taxon>Eukaryota</taxon>
        <taxon>Viridiplantae</taxon>
        <taxon>Streptophyta</taxon>
        <taxon>Embryophyta</taxon>
        <taxon>Tracheophyta</taxon>
        <taxon>Spermatophyta</taxon>
        <taxon>Magnoliopsida</taxon>
        <taxon>eudicotyledons</taxon>
        <taxon>Gunneridae</taxon>
        <taxon>Pentapetalae</taxon>
        <taxon>rosids</taxon>
        <taxon>fabids</taxon>
        <taxon>Fabales</taxon>
        <taxon>Fabaceae</taxon>
        <taxon>Papilionoideae</taxon>
        <taxon>50 kb inversion clade</taxon>
        <taxon>NPAAA clade</taxon>
        <taxon>indigoferoid/millettioid clade</taxon>
        <taxon>Phaseoleae</taxon>
        <taxon>Vigna</taxon>
    </lineage>
</organism>
<proteinExistence type="predicted"/>
<name>A0AAQ3RWR8_VIGMU</name>
<keyword evidence="2" id="KW-1185">Reference proteome</keyword>
<dbReference type="Proteomes" id="UP001374535">
    <property type="component" value="Chromosome 6"/>
</dbReference>
<evidence type="ECO:0000313" key="2">
    <source>
        <dbReference type="Proteomes" id="UP001374535"/>
    </source>
</evidence>
<protein>
    <submittedName>
        <fullName evidence="1">Uncharacterized protein</fullName>
    </submittedName>
</protein>
<gene>
    <name evidence="1" type="ORF">V8G54_020790</name>
</gene>
<evidence type="ECO:0000313" key="1">
    <source>
        <dbReference type="EMBL" id="WVZ07444.1"/>
    </source>
</evidence>
<dbReference type="EMBL" id="CP144695">
    <property type="protein sequence ID" value="WVZ07444.1"/>
    <property type="molecule type" value="Genomic_DNA"/>
</dbReference>
<accession>A0AAQ3RWR8</accession>
<dbReference type="AlphaFoldDB" id="A0AAQ3RWR8"/>